<accession>A0A6A4VB60</accession>
<protein>
    <submittedName>
        <fullName evidence="1">Uncharacterized protein</fullName>
    </submittedName>
</protein>
<gene>
    <name evidence="1" type="ORF">FJT64_012871</name>
</gene>
<keyword evidence="2" id="KW-1185">Reference proteome</keyword>
<reference evidence="1 2" key="1">
    <citation type="submission" date="2019-07" db="EMBL/GenBank/DDBJ databases">
        <title>Draft genome assembly of a fouling barnacle, Amphibalanus amphitrite (Darwin, 1854): The first reference genome for Thecostraca.</title>
        <authorList>
            <person name="Kim W."/>
        </authorList>
    </citation>
    <scope>NUCLEOTIDE SEQUENCE [LARGE SCALE GENOMIC DNA]</scope>
    <source>
        <strain evidence="1">SNU_AA5</strain>
        <tissue evidence="1">Soma without cirri and trophi</tissue>
    </source>
</reference>
<sequence>MVHLNHRPAMFTARKHMAVIDYDANMDRQILKGDDGNDRVVVFLLAARRTGPALRYQQLLAARPRRTCAAPGTPTAA</sequence>
<organism evidence="1 2">
    <name type="scientific">Amphibalanus amphitrite</name>
    <name type="common">Striped barnacle</name>
    <name type="synonym">Balanus amphitrite</name>
    <dbReference type="NCBI Taxonomy" id="1232801"/>
    <lineage>
        <taxon>Eukaryota</taxon>
        <taxon>Metazoa</taxon>
        <taxon>Ecdysozoa</taxon>
        <taxon>Arthropoda</taxon>
        <taxon>Crustacea</taxon>
        <taxon>Multicrustacea</taxon>
        <taxon>Cirripedia</taxon>
        <taxon>Thoracica</taxon>
        <taxon>Thoracicalcarea</taxon>
        <taxon>Balanomorpha</taxon>
        <taxon>Balanoidea</taxon>
        <taxon>Balanidae</taxon>
        <taxon>Amphibalaninae</taxon>
        <taxon>Amphibalanus</taxon>
    </lineage>
</organism>
<evidence type="ECO:0000313" key="2">
    <source>
        <dbReference type="Proteomes" id="UP000440578"/>
    </source>
</evidence>
<evidence type="ECO:0000313" key="1">
    <source>
        <dbReference type="EMBL" id="KAF0288744.1"/>
    </source>
</evidence>
<dbReference type="EMBL" id="VIIS01002081">
    <property type="protein sequence ID" value="KAF0288744.1"/>
    <property type="molecule type" value="Genomic_DNA"/>
</dbReference>
<proteinExistence type="predicted"/>
<comment type="caution">
    <text evidence="1">The sequence shown here is derived from an EMBL/GenBank/DDBJ whole genome shotgun (WGS) entry which is preliminary data.</text>
</comment>
<name>A0A6A4VB60_AMPAM</name>
<dbReference type="Proteomes" id="UP000440578">
    <property type="component" value="Unassembled WGS sequence"/>
</dbReference>
<dbReference type="AlphaFoldDB" id="A0A6A4VB60"/>